<keyword evidence="3" id="KW-0862">Zinc</keyword>
<gene>
    <name evidence="6" type="primary">dksA</name>
    <name evidence="6" type="ORF">CSUB8521_0219</name>
</gene>
<keyword evidence="1" id="KW-0479">Metal-binding</keyword>
<dbReference type="PROSITE" id="PS01102">
    <property type="entry name" value="ZF_DKSA_1"/>
    <property type="match status" value="1"/>
</dbReference>
<dbReference type="PROSITE" id="PS51128">
    <property type="entry name" value="ZF_DKSA_2"/>
    <property type="match status" value="1"/>
</dbReference>
<reference evidence="6 7" key="1">
    <citation type="journal article" date="2014" name="Genome Biol. Evol.">
        <title>Comparative Genomics of the Campylobacter lari Group.</title>
        <authorList>
            <person name="Miller W.G."/>
            <person name="Yee E."/>
            <person name="Chapman M.H."/>
            <person name="Smith T.P."/>
            <person name="Bono J.L."/>
            <person name="Huynh S."/>
            <person name="Parker C.T."/>
            <person name="Vandamme P."/>
            <person name="Luong K."/>
            <person name="Korlach J."/>
        </authorList>
    </citation>
    <scope>NUCLEOTIDE SEQUENCE [LARGE SCALE GENOMIC DNA]</scope>
    <source>
        <strain evidence="6 7">LMG 24374</strain>
    </source>
</reference>
<dbReference type="SUPFAM" id="SSF57716">
    <property type="entry name" value="Glucocorticoid receptor-like (DNA-binding domain)"/>
    <property type="match status" value="1"/>
</dbReference>
<dbReference type="GO" id="GO:0008270">
    <property type="term" value="F:zinc ion binding"/>
    <property type="evidence" value="ECO:0007669"/>
    <property type="project" value="UniProtKB-KW"/>
</dbReference>
<feature type="domain" description="Zinc finger DksA/TraR C4-type" evidence="5">
    <location>
        <begin position="80"/>
        <end position="113"/>
    </location>
</feature>
<dbReference type="KEGG" id="csm:CSUB8521_0219"/>
<keyword evidence="2" id="KW-0863">Zinc-finger</keyword>
<feature type="zinc finger region" description="dksA C4-type" evidence="4">
    <location>
        <begin position="84"/>
        <end position="108"/>
    </location>
</feature>
<evidence type="ECO:0000313" key="7">
    <source>
        <dbReference type="Proteomes" id="UP000031135"/>
    </source>
</evidence>
<dbReference type="InterPro" id="IPR000962">
    <property type="entry name" value="Znf_DskA_TraR"/>
</dbReference>
<name>A0A0A8H7Q4_9BACT</name>
<evidence type="ECO:0000256" key="3">
    <source>
        <dbReference type="ARBA" id="ARBA00022833"/>
    </source>
</evidence>
<dbReference type="AlphaFoldDB" id="A0A0A8H7Q4"/>
<dbReference type="Pfam" id="PF01258">
    <property type="entry name" value="zf-dskA_traR"/>
    <property type="match status" value="1"/>
</dbReference>
<evidence type="ECO:0000256" key="2">
    <source>
        <dbReference type="ARBA" id="ARBA00022771"/>
    </source>
</evidence>
<dbReference type="OrthoDB" id="9803742at2"/>
<dbReference type="RefSeq" id="WP_012660959.1">
    <property type="nucleotide sequence ID" value="NZ_CP007772.1"/>
</dbReference>
<dbReference type="PANTHER" id="PTHR33823">
    <property type="entry name" value="RNA POLYMERASE-BINDING TRANSCRIPTION FACTOR DKSA-RELATED"/>
    <property type="match status" value="1"/>
</dbReference>
<dbReference type="NCBIfam" id="NF033459">
    <property type="entry name" value="DksA_like"/>
    <property type="match status" value="1"/>
</dbReference>
<dbReference type="InterPro" id="IPR020458">
    <property type="entry name" value="Znf_DskA_TraR_CS"/>
</dbReference>
<dbReference type="Proteomes" id="UP000031135">
    <property type="component" value="Chromosome"/>
</dbReference>
<evidence type="ECO:0000313" key="6">
    <source>
        <dbReference type="EMBL" id="AJC90116.1"/>
    </source>
</evidence>
<dbReference type="PANTHER" id="PTHR33823:SF4">
    <property type="entry name" value="GENERAL STRESS PROTEIN 16O"/>
    <property type="match status" value="1"/>
</dbReference>
<dbReference type="Gene3D" id="1.20.120.910">
    <property type="entry name" value="DksA, coiled-coil domain"/>
    <property type="match status" value="1"/>
</dbReference>
<evidence type="ECO:0000259" key="5">
    <source>
        <dbReference type="Pfam" id="PF01258"/>
    </source>
</evidence>
<dbReference type="EMBL" id="CP007772">
    <property type="protein sequence ID" value="AJC90116.1"/>
    <property type="molecule type" value="Genomic_DNA"/>
</dbReference>
<dbReference type="HOGENOM" id="CLU_043144_4_3_7"/>
<evidence type="ECO:0000256" key="1">
    <source>
        <dbReference type="ARBA" id="ARBA00022723"/>
    </source>
</evidence>
<accession>A0A0A8H7Q4</accession>
<evidence type="ECO:0000256" key="4">
    <source>
        <dbReference type="PROSITE-ProRule" id="PRU00510"/>
    </source>
</evidence>
<dbReference type="SUPFAM" id="SSF109635">
    <property type="entry name" value="DnaK suppressor protein DksA, alpha-hairpin domain"/>
    <property type="match status" value="1"/>
</dbReference>
<proteinExistence type="predicted"/>
<protein>
    <submittedName>
        <fullName evidence="6">DnaK suppressor protein</fullName>
    </submittedName>
</protein>
<dbReference type="InterPro" id="IPR037187">
    <property type="entry name" value="DnaK_N"/>
</dbReference>
<organism evidence="6 7">
    <name type="scientific">Campylobacter subantarcticus LMG 24374</name>
    <dbReference type="NCBI Taxonomy" id="1388751"/>
    <lineage>
        <taxon>Bacteria</taxon>
        <taxon>Pseudomonadati</taxon>
        <taxon>Campylobacterota</taxon>
        <taxon>Epsilonproteobacteria</taxon>
        <taxon>Campylobacterales</taxon>
        <taxon>Campylobacteraceae</taxon>
        <taxon>Campylobacter</taxon>
    </lineage>
</organism>
<sequence>MQELNLEEFKNILLQRQKEILQELQGNIDNIHNLQDSEPRDEVDLQQIDNSSHIDFKINENLKAELEEIKHSLSKIDNNTYGICEYCEDDIHPERLKVKPHAKYCINCRENLEKRKEL</sequence>